<feature type="transmembrane region" description="Helical" evidence="1">
    <location>
        <begin position="6"/>
        <end position="25"/>
    </location>
</feature>
<dbReference type="EMBL" id="JAIPME010000002">
    <property type="protein sequence ID" value="MBZ2387746.1"/>
    <property type="molecule type" value="Genomic_DNA"/>
</dbReference>
<evidence type="ECO:0000256" key="1">
    <source>
        <dbReference type="SAM" id="Phobius"/>
    </source>
</evidence>
<keyword evidence="1" id="KW-0472">Membrane</keyword>
<dbReference type="Proteomes" id="UP000734271">
    <property type="component" value="Unassembled WGS sequence"/>
</dbReference>
<evidence type="ECO:0000313" key="2">
    <source>
        <dbReference type="EMBL" id="MBZ2387746.1"/>
    </source>
</evidence>
<accession>A0ABS7T1T0</accession>
<keyword evidence="3" id="KW-1185">Reference proteome</keyword>
<comment type="caution">
    <text evidence="2">The sequence shown here is derived from an EMBL/GenBank/DDBJ whole genome shotgun (WGS) entry which is preliminary data.</text>
</comment>
<dbReference type="RefSeq" id="WP_223420605.1">
    <property type="nucleotide sequence ID" value="NZ_JAIPME010000002.1"/>
</dbReference>
<organism evidence="2 3">
    <name type="scientific">Anaerococcus murdochii</name>
    <dbReference type="NCBI Taxonomy" id="411577"/>
    <lineage>
        <taxon>Bacteria</taxon>
        <taxon>Bacillati</taxon>
        <taxon>Bacillota</taxon>
        <taxon>Tissierellia</taxon>
        <taxon>Tissierellales</taxon>
        <taxon>Peptoniphilaceae</taxon>
        <taxon>Anaerococcus</taxon>
    </lineage>
</organism>
<protein>
    <submittedName>
        <fullName evidence="2">Uncharacterized protein</fullName>
    </submittedName>
</protein>
<proteinExistence type="predicted"/>
<name>A0ABS7T1T0_9FIRM</name>
<reference evidence="2 3" key="1">
    <citation type="submission" date="2021-08" db="EMBL/GenBank/DDBJ databases">
        <title>FDA dAtabase for Regulatory Grade micrObial Sequences (FDA-ARGOS): Supporting development and validation of Infectious Disease Dx tests.</title>
        <authorList>
            <person name="Sproer C."/>
            <person name="Gronow S."/>
            <person name="Severitt S."/>
            <person name="Schroder I."/>
            <person name="Tallon L."/>
            <person name="Sadzewicz L."/>
            <person name="Zhao X."/>
            <person name="Boylan J."/>
            <person name="Ott S."/>
            <person name="Bowen H."/>
            <person name="Vavikolanu K."/>
            <person name="Hazen T."/>
            <person name="Aluvathingal J."/>
            <person name="Nadendla S."/>
            <person name="Lowell S."/>
            <person name="Myers T."/>
            <person name="Yan Y."/>
            <person name="Sichtig H."/>
        </authorList>
    </citation>
    <scope>NUCLEOTIDE SEQUENCE [LARGE SCALE GENOMIC DNA]</scope>
    <source>
        <strain evidence="2 3">FDAARGOS_1460</strain>
    </source>
</reference>
<keyword evidence="1" id="KW-0812">Transmembrane</keyword>
<keyword evidence="1" id="KW-1133">Transmembrane helix</keyword>
<gene>
    <name evidence="2" type="ORF">K8P03_10730</name>
</gene>
<evidence type="ECO:0000313" key="3">
    <source>
        <dbReference type="Proteomes" id="UP000734271"/>
    </source>
</evidence>
<sequence length="133" mass="15503">MKKAFISIYVLLILLLFGLTITFIYKENETNFDTSQALYNKKIAMYEAESLLNILIEEGHVKTNLNDNKIIKAFEHKSDFKIDRGDSKIELNEEKNAKVLSITAKYQGSISQAILKYKEDEKKELKILYKKIY</sequence>